<dbReference type="OrthoDB" id="6871774at2"/>
<evidence type="ECO:0000313" key="1">
    <source>
        <dbReference type="EMBL" id="CBS89229.1"/>
    </source>
</evidence>
<gene>
    <name evidence="1" type="ordered locus">AZOLI_p20030</name>
</gene>
<name>G7ZE07_AZOL4</name>
<dbReference type="AlphaFoldDB" id="G7ZE07"/>
<dbReference type="RefSeq" id="WP_014188675.1">
    <property type="nucleotide sequence ID" value="NC_016586.1"/>
</dbReference>
<organism evidence="1 2">
    <name type="scientific">Azospirillum lipoferum (strain 4B)</name>
    <dbReference type="NCBI Taxonomy" id="862719"/>
    <lineage>
        <taxon>Bacteria</taxon>
        <taxon>Pseudomonadati</taxon>
        <taxon>Pseudomonadota</taxon>
        <taxon>Alphaproteobacteria</taxon>
        <taxon>Rhodospirillales</taxon>
        <taxon>Azospirillaceae</taxon>
        <taxon>Azospirillum</taxon>
    </lineage>
</organism>
<keyword evidence="1" id="KW-0614">Plasmid</keyword>
<proteinExistence type="predicted"/>
<sequence length="242" mass="27110">MAQRSRVDASGALKMLAAYEKQLHYAMVVALTKTAQIAKEDARAAMGSEFDRPTSYTLNSLYVKPATKADPVAVVGIREWGGKGTPATKYLTPQVYGGNRRPKRFEVALQQAGIMPAGMFAMPGEEAQMDSFGNMKRGQIVKILSHLRASRDTTQNRSTSGRNRGRRRMETYFAVPVGSDNPLPPGVYWRDKADPRPVLIFTKSPHYAPRYNLYDIVKESAKRNLLPEFRKALRKAVATMRW</sequence>
<dbReference type="KEGG" id="ali:AZOLI_p20030"/>
<evidence type="ECO:0000313" key="2">
    <source>
        <dbReference type="Proteomes" id="UP000005667"/>
    </source>
</evidence>
<dbReference type="Proteomes" id="UP000005667">
    <property type="component" value="Plasmid AZO_p2"/>
</dbReference>
<keyword evidence="2" id="KW-1185">Reference proteome</keyword>
<accession>G7ZE07</accession>
<dbReference type="EMBL" id="FQ311870">
    <property type="protein sequence ID" value="CBS89229.1"/>
    <property type="molecule type" value="Genomic_DNA"/>
</dbReference>
<protein>
    <submittedName>
        <fullName evidence="1">Uncharacterized protein</fullName>
    </submittedName>
</protein>
<geneLocation type="plasmid" evidence="1 2">
    <name>AZO_p2</name>
</geneLocation>
<reference evidence="2" key="1">
    <citation type="journal article" date="2011" name="PLoS Genet.">
        <title>Azospirillum genomes reveal transition of bacteria from aquatic to terrestrial environments.</title>
        <authorList>
            <person name="Wisniewski-Dye F."/>
            <person name="Borziak K."/>
            <person name="Khalsa-Moyers G."/>
            <person name="Alexandre G."/>
            <person name="Sukharnikov L.O."/>
            <person name="Wuichet K."/>
            <person name="Hurst G.B."/>
            <person name="McDonald W.H."/>
            <person name="Robertson J.S."/>
            <person name="Barbe V."/>
            <person name="Calteau A."/>
            <person name="Rouy Z."/>
            <person name="Mangenot S."/>
            <person name="Prigent-Combaret C."/>
            <person name="Normand P."/>
            <person name="Boyer M."/>
            <person name="Siguier P."/>
            <person name="Dessaux Y."/>
            <person name="Elmerich C."/>
            <person name="Condemine G."/>
            <person name="Krishnen G."/>
            <person name="Kennedy I."/>
            <person name="Paterson A.H."/>
            <person name="Gonzalez V."/>
            <person name="Mavingui P."/>
            <person name="Zhulin I.B."/>
        </authorList>
    </citation>
    <scope>NUCLEOTIDE SEQUENCE [LARGE SCALE GENOMIC DNA]</scope>
    <source>
        <strain evidence="2">4B</strain>
    </source>
</reference>
<dbReference type="HOGENOM" id="CLU_082961_1_0_5"/>